<dbReference type="InParanoid" id="I3EDR8"/>
<name>I3EDR8_NEMP3</name>
<dbReference type="AlphaFoldDB" id="I3EDR8"/>
<protein>
    <submittedName>
        <fullName evidence="1">Uncharacterized protein</fullName>
    </submittedName>
</protein>
<keyword evidence="2" id="KW-1185">Reference proteome</keyword>
<dbReference type="EMBL" id="GL870883">
    <property type="protein sequence ID" value="EIJ87365.1"/>
    <property type="molecule type" value="Genomic_DNA"/>
</dbReference>
<dbReference type="VEuPathDB" id="MicrosporidiaDB:NEQG_02488"/>
<accession>I3EDR8</accession>
<evidence type="ECO:0000313" key="2">
    <source>
        <dbReference type="Proteomes" id="UP000002872"/>
    </source>
</evidence>
<dbReference type="OrthoDB" id="2189666at2759"/>
<sequence length="251" mass="27188">MTKYQRSRRIIMVTTIVGMLLKTYSAARMAMSPAIGTQIGQMCAPGFLKGTSILGSMGVNGMGGVANGIRINAPTLCVKQAPEPTEVLKMSPILKKLAQQQAVQAILNLQDSECKIGKVNPKTQACFLFKTIRAKAQAPVTAITTTGNALFLKNKDKVSTMIVIEKFGELTPQKKKPITLEQLVGRPISSTTFNEFDDILKREGNPVSRTKKNKCAACLKDLKENISLGGDMECDICSDSISMPLDFSALK</sequence>
<proteinExistence type="predicted"/>
<gene>
    <name evidence="1" type="ORF">NEQG_02488</name>
</gene>
<reference evidence="1" key="1">
    <citation type="submission" date="2011-01" db="EMBL/GenBank/DDBJ databases">
        <title>The Genome Sequence of Nematocida parisii strain ERTm3.</title>
        <authorList>
            <consortium name="The Broad Institute Genome Sequencing Platform"/>
            <consortium name="The Broad Institute Genome Sequencing Center for Infectious Disease"/>
            <person name="Cuomo C."/>
            <person name="Troemel E."/>
            <person name="Young S.K."/>
            <person name="Zeng Q."/>
            <person name="Gargeya S."/>
            <person name="Fitzgerald M."/>
            <person name="Haas B."/>
            <person name="Abouelleil A."/>
            <person name="Alvarado L."/>
            <person name="Arachchi H.M."/>
            <person name="Berlin A."/>
            <person name="Chapman S.B."/>
            <person name="Gearin G."/>
            <person name="Goldberg J."/>
            <person name="Griggs A."/>
            <person name="Gujja S."/>
            <person name="Hansen M."/>
            <person name="Heiman D."/>
            <person name="Howarth C."/>
            <person name="Larimer J."/>
            <person name="Lui A."/>
            <person name="MacDonald P.J.P."/>
            <person name="McCowen C."/>
            <person name="Montmayeur A."/>
            <person name="Murphy C."/>
            <person name="Neiman D."/>
            <person name="Pearson M."/>
            <person name="Priest M."/>
            <person name="Roberts A."/>
            <person name="Saif S."/>
            <person name="Shea T."/>
            <person name="Sisk P."/>
            <person name="Stolte C."/>
            <person name="Sykes S."/>
            <person name="Wortman J."/>
            <person name="Nusbaum C."/>
            <person name="Birren B."/>
        </authorList>
    </citation>
    <scope>NUCLEOTIDE SEQUENCE</scope>
    <source>
        <strain evidence="1">ERTm3</strain>
    </source>
</reference>
<dbReference type="Proteomes" id="UP000002872">
    <property type="component" value="Unassembled WGS sequence"/>
</dbReference>
<dbReference type="OMA" id="MECDICS"/>
<dbReference type="Pfam" id="PF17022">
    <property type="entry name" value="PTP2"/>
    <property type="match status" value="1"/>
</dbReference>
<dbReference type="HOGENOM" id="CLU_1107386_0_0_1"/>
<evidence type="ECO:0000313" key="1">
    <source>
        <dbReference type="EMBL" id="EIJ87365.1"/>
    </source>
</evidence>
<organism evidence="1 2">
    <name type="scientific">Nematocida parisii (strain ERTm3)</name>
    <name type="common">Nematode killer fungus</name>
    <dbReference type="NCBI Taxonomy" id="935791"/>
    <lineage>
        <taxon>Eukaryota</taxon>
        <taxon>Fungi</taxon>
        <taxon>Fungi incertae sedis</taxon>
        <taxon>Microsporidia</taxon>
        <taxon>Nematocida</taxon>
    </lineage>
</organism>
<dbReference type="InterPro" id="IPR031507">
    <property type="entry name" value="PTP2"/>
</dbReference>